<dbReference type="PRINTS" id="PR00081">
    <property type="entry name" value="GDHRDH"/>
</dbReference>
<dbReference type="RefSeq" id="WP_131762128.1">
    <property type="nucleotide sequence ID" value="NZ_CAACUY010000212.1"/>
</dbReference>
<feature type="domain" description="Ketoreductase" evidence="3">
    <location>
        <begin position="7"/>
        <end position="194"/>
    </location>
</feature>
<dbReference type="EMBL" id="JBHTGP010000012">
    <property type="protein sequence ID" value="MFD0687505.1"/>
    <property type="molecule type" value="Genomic_DNA"/>
</dbReference>
<gene>
    <name evidence="4" type="ORF">ACFQZM_23615</name>
</gene>
<dbReference type="InterPro" id="IPR002347">
    <property type="entry name" value="SDR_fam"/>
</dbReference>
<dbReference type="Pfam" id="PF13561">
    <property type="entry name" value="adh_short_C2"/>
    <property type="match status" value="1"/>
</dbReference>
<evidence type="ECO:0000313" key="5">
    <source>
        <dbReference type="Proteomes" id="UP001597063"/>
    </source>
</evidence>
<dbReference type="InterPro" id="IPR020904">
    <property type="entry name" value="Sc_DH/Rdtase_CS"/>
</dbReference>
<name>A0ABW2XP37_9ACTN</name>
<dbReference type="Proteomes" id="UP001597063">
    <property type="component" value="Unassembled WGS sequence"/>
</dbReference>
<keyword evidence="2 4" id="KW-0560">Oxidoreductase</keyword>
<dbReference type="CDD" id="cd05233">
    <property type="entry name" value="SDR_c"/>
    <property type="match status" value="1"/>
</dbReference>
<proteinExistence type="inferred from homology"/>
<dbReference type="Gene3D" id="3.40.50.720">
    <property type="entry name" value="NAD(P)-binding Rossmann-like Domain"/>
    <property type="match status" value="1"/>
</dbReference>
<sequence>MSPLAGRTALVTGGSRGIGRAIALALAADGARVAIAYRRDEEAARKTVAGIEAAGGGSGAAFQASVDDLDECRRLAARVEDEFGALDILVHNAGIASRGNSVADTDPAELGRVLAVHALGPHHLSQALIPLMRRAERSDMVFVSSVVTDTMMAYGAPYSMGKAAMEALALTLAKEERRHGMHVNIVAPGVVDTDMGRRLVRAAMGLDDIRQADAASPYGHVCTPEEVADVVRFLVSDGASYVTGQRIVIDGGTF</sequence>
<protein>
    <submittedName>
        <fullName evidence="4">SDR family NAD(P)-dependent oxidoreductase</fullName>
        <ecNumber evidence="4">1.1.1.-</ecNumber>
    </submittedName>
</protein>
<dbReference type="InterPro" id="IPR036291">
    <property type="entry name" value="NAD(P)-bd_dom_sf"/>
</dbReference>
<keyword evidence="5" id="KW-1185">Reference proteome</keyword>
<reference evidence="5" key="1">
    <citation type="journal article" date="2019" name="Int. J. Syst. Evol. Microbiol.">
        <title>The Global Catalogue of Microorganisms (GCM) 10K type strain sequencing project: providing services to taxonomists for standard genome sequencing and annotation.</title>
        <authorList>
            <consortium name="The Broad Institute Genomics Platform"/>
            <consortium name="The Broad Institute Genome Sequencing Center for Infectious Disease"/>
            <person name="Wu L."/>
            <person name="Ma J."/>
        </authorList>
    </citation>
    <scope>NUCLEOTIDE SEQUENCE [LARGE SCALE GENOMIC DNA]</scope>
    <source>
        <strain evidence="5">JCM 9371</strain>
    </source>
</reference>
<accession>A0ABW2XP37</accession>
<comment type="caution">
    <text evidence="4">The sequence shown here is derived from an EMBL/GenBank/DDBJ whole genome shotgun (WGS) entry which is preliminary data.</text>
</comment>
<evidence type="ECO:0000313" key="4">
    <source>
        <dbReference type="EMBL" id="MFD0687505.1"/>
    </source>
</evidence>
<dbReference type="SUPFAM" id="SSF51735">
    <property type="entry name" value="NAD(P)-binding Rossmann-fold domains"/>
    <property type="match status" value="1"/>
</dbReference>
<evidence type="ECO:0000256" key="2">
    <source>
        <dbReference type="ARBA" id="ARBA00023002"/>
    </source>
</evidence>
<evidence type="ECO:0000259" key="3">
    <source>
        <dbReference type="SMART" id="SM00822"/>
    </source>
</evidence>
<dbReference type="PANTHER" id="PTHR42760">
    <property type="entry name" value="SHORT-CHAIN DEHYDROGENASES/REDUCTASES FAMILY MEMBER"/>
    <property type="match status" value="1"/>
</dbReference>
<comment type="similarity">
    <text evidence="1">Belongs to the short-chain dehydrogenases/reductases (SDR) family.</text>
</comment>
<evidence type="ECO:0000256" key="1">
    <source>
        <dbReference type="ARBA" id="ARBA00006484"/>
    </source>
</evidence>
<dbReference type="GO" id="GO:0016491">
    <property type="term" value="F:oxidoreductase activity"/>
    <property type="evidence" value="ECO:0007669"/>
    <property type="project" value="UniProtKB-KW"/>
</dbReference>
<dbReference type="PROSITE" id="PS00061">
    <property type="entry name" value="ADH_SHORT"/>
    <property type="match status" value="1"/>
</dbReference>
<dbReference type="SMART" id="SM00822">
    <property type="entry name" value="PKS_KR"/>
    <property type="match status" value="1"/>
</dbReference>
<dbReference type="EC" id="1.1.1.-" evidence="4"/>
<organism evidence="4 5">
    <name type="scientific">Actinomadura fibrosa</name>
    <dbReference type="NCBI Taxonomy" id="111802"/>
    <lineage>
        <taxon>Bacteria</taxon>
        <taxon>Bacillati</taxon>
        <taxon>Actinomycetota</taxon>
        <taxon>Actinomycetes</taxon>
        <taxon>Streptosporangiales</taxon>
        <taxon>Thermomonosporaceae</taxon>
        <taxon>Actinomadura</taxon>
    </lineage>
</organism>
<dbReference type="PANTHER" id="PTHR42760:SF133">
    <property type="entry name" value="3-OXOACYL-[ACYL-CARRIER-PROTEIN] REDUCTASE"/>
    <property type="match status" value="1"/>
</dbReference>
<dbReference type="PRINTS" id="PR00080">
    <property type="entry name" value="SDRFAMILY"/>
</dbReference>
<dbReference type="InterPro" id="IPR057326">
    <property type="entry name" value="KR_dom"/>
</dbReference>